<organism evidence="1 2">
    <name type="scientific">Flavobacterium subsaxonicum WB 4.1-42 = DSM 21790</name>
    <dbReference type="NCBI Taxonomy" id="1121898"/>
    <lineage>
        <taxon>Bacteria</taxon>
        <taxon>Pseudomonadati</taxon>
        <taxon>Bacteroidota</taxon>
        <taxon>Flavobacteriia</taxon>
        <taxon>Flavobacteriales</taxon>
        <taxon>Flavobacteriaceae</taxon>
        <taxon>Flavobacterium</taxon>
    </lineage>
</organism>
<proteinExistence type="predicted"/>
<dbReference type="EMBL" id="JRLY01000002">
    <property type="protein sequence ID" value="KGO94265.1"/>
    <property type="molecule type" value="Genomic_DNA"/>
</dbReference>
<evidence type="ECO:0000313" key="1">
    <source>
        <dbReference type="EMBL" id="KGO94265.1"/>
    </source>
</evidence>
<reference evidence="1 2" key="1">
    <citation type="submission" date="2013-09" db="EMBL/GenBank/DDBJ databases">
        <authorList>
            <person name="Zeng Z."/>
            <person name="Chen C."/>
        </authorList>
    </citation>
    <scope>NUCLEOTIDE SEQUENCE [LARGE SCALE GENOMIC DNA]</scope>
    <source>
        <strain evidence="1 2">WB 4.1-42</strain>
    </source>
</reference>
<comment type="caution">
    <text evidence="1">The sequence shown here is derived from an EMBL/GenBank/DDBJ whole genome shotgun (WGS) entry which is preliminary data.</text>
</comment>
<protein>
    <recommendedName>
        <fullName evidence="3">DUF4595 domain-containing protein</fullName>
    </recommendedName>
</protein>
<dbReference type="Proteomes" id="UP000030111">
    <property type="component" value="Unassembled WGS sequence"/>
</dbReference>
<gene>
    <name evidence="1" type="ORF">Q766_04900</name>
</gene>
<name>A0A0A2N1D7_9FLAO</name>
<keyword evidence="2" id="KW-1185">Reference proteome</keyword>
<dbReference type="AlphaFoldDB" id="A0A0A2N1D7"/>
<evidence type="ECO:0000313" key="2">
    <source>
        <dbReference type="Proteomes" id="UP000030111"/>
    </source>
</evidence>
<sequence length="232" mass="25965">MAVNDNSNVLVKKIIITDAEGTHNYQLNYDGNHLVDIRTPGGTHETIVYTGHLISEWQSFGKQGVILYKKYFEYSADKLVRYIVLNYESGQFQKYNYTNNTDGSISYALYSGATETTINNFVHDGKIYSDKIEINIPANGTTAAHIATRLFTYDGKNNPFKNVTSFDKIYFATNATAITSSENFVSETLTSFGQTQNIRSASYVYNAANFPETAIVTEISSGNQTTTNYLYN</sequence>
<dbReference type="STRING" id="1121898.GCA_000422725_01582"/>
<accession>A0A0A2N1D7</accession>
<evidence type="ECO:0008006" key="3">
    <source>
        <dbReference type="Google" id="ProtNLM"/>
    </source>
</evidence>